<feature type="region of interest" description="Disordered" evidence="1">
    <location>
        <begin position="636"/>
        <end position="668"/>
    </location>
</feature>
<dbReference type="AlphaFoldDB" id="A0A2S5Z7I8"/>
<reference evidence="3 4" key="1">
    <citation type="submission" date="2018-01" db="EMBL/GenBank/DDBJ databases">
        <title>Complete genome sequences of the type strains of Marinobacter flavimaris and Marinobacter maroccanus.</title>
        <authorList>
            <person name="Palau M."/>
            <person name="Boujida N."/>
            <person name="Manresa A."/>
            <person name="Minana-Galbis D."/>
        </authorList>
    </citation>
    <scope>NUCLEOTIDE SEQUENCE [LARGE SCALE GENOMIC DNA]</scope>
    <source>
        <strain evidence="3 4">N4</strain>
    </source>
</reference>
<dbReference type="RefSeq" id="WP_104322703.1">
    <property type="nucleotide sequence ID" value="NZ_PSSX01000015.1"/>
</dbReference>
<dbReference type="GO" id="GO:0015074">
    <property type="term" value="P:DNA integration"/>
    <property type="evidence" value="ECO:0007669"/>
    <property type="project" value="InterPro"/>
</dbReference>
<dbReference type="OrthoDB" id="501284at2"/>
<evidence type="ECO:0000259" key="2">
    <source>
        <dbReference type="PROSITE" id="PS50994"/>
    </source>
</evidence>
<evidence type="ECO:0000256" key="1">
    <source>
        <dbReference type="SAM" id="MobiDB-lite"/>
    </source>
</evidence>
<feature type="compositionally biased region" description="Basic residues" evidence="1">
    <location>
        <begin position="653"/>
        <end position="668"/>
    </location>
</feature>
<sequence>MQNFLRLGSNIVYENRKATIASEASNAFLLRFKGGETESVPKCAIQTAVNQGRLVPDLDPPGSDSTGLPFLSEKQVREIERKFAYIKPLLDVEFPNSEKERQRVIEIVAKQRGDSLAKSEKDETSREKAPSLSQIRRWRQRFEESGRNPLSLVRKHEHRKRTSKVAEVYLELMDEMIDEHYMCRNHMSITGAYAQFYARCLSRNYDPKTIPTYETFRKRVKTIHPLEVLQSQEGAAAARMAGRTVNGVYMPRRPLERVELDAVHLNLGLLNEKGDYIGMVVLFIAIDVYTRCVLGYSYKVKPKPSEDGETAIECLKMAMRFKPKNSFPFQLVNEWEMSGKIDTVVVDPGTALIAKSMTMFLGGLGVHRETTASRSPWRKPFIERFFRTLRGELMELLPGYARKRTEKYLVDYKLPKDACMTVQEFEYCLTRYIVDVYHQAQHRGLGGKTPHEAWLEGIQDHGAPELVHNMDFLMNFAANQLTYAATVKDGVGIKEVKYNSRELQDLILRLQKPNGKCRVDLLRCTHDISKIQVYDPFEKKYIVVPSKFPALREGTSEEEYMAGKKKVSYGPRVNVINNNNPVIAGAKDRQKKRKADKKVRNQPAPSGLKTLSTMELNAQLNEANIDLNPKAAEMTEVYQQSTVSAPEAETSSKPKKSGKKRFKTWSAS</sequence>
<gene>
    <name evidence="3" type="ORF">KEHDKFFH_15305</name>
</gene>
<feature type="region of interest" description="Disordered" evidence="1">
    <location>
        <begin position="586"/>
        <end position="608"/>
    </location>
</feature>
<dbReference type="InterPro" id="IPR012337">
    <property type="entry name" value="RNaseH-like_sf"/>
</dbReference>
<dbReference type="Proteomes" id="UP000239917">
    <property type="component" value="Unassembled WGS sequence"/>
</dbReference>
<name>A0A2S5Z7I8_9GAMM</name>
<dbReference type="GO" id="GO:0003676">
    <property type="term" value="F:nucleic acid binding"/>
    <property type="evidence" value="ECO:0007669"/>
    <property type="project" value="InterPro"/>
</dbReference>
<dbReference type="PROSITE" id="PS50994">
    <property type="entry name" value="INTEGRASE"/>
    <property type="match status" value="1"/>
</dbReference>
<dbReference type="SUPFAM" id="SSF53098">
    <property type="entry name" value="Ribonuclease H-like"/>
    <property type="match status" value="1"/>
</dbReference>
<feature type="domain" description="Integrase catalytic" evidence="2">
    <location>
        <begin position="250"/>
        <end position="458"/>
    </location>
</feature>
<dbReference type="InterPro" id="IPR036397">
    <property type="entry name" value="RNaseH_sf"/>
</dbReference>
<protein>
    <recommendedName>
        <fullName evidence="2">Integrase catalytic domain-containing protein</fullName>
    </recommendedName>
</protein>
<evidence type="ECO:0000313" key="4">
    <source>
        <dbReference type="Proteomes" id="UP000239917"/>
    </source>
</evidence>
<dbReference type="InterPro" id="IPR001584">
    <property type="entry name" value="Integrase_cat-core"/>
</dbReference>
<keyword evidence="4" id="KW-1185">Reference proteome</keyword>
<proteinExistence type="predicted"/>
<accession>A0A2S5Z7I8</accession>
<dbReference type="EMBL" id="PSSX01000015">
    <property type="protein sequence ID" value="PPI83330.1"/>
    <property type="molecule type" value="Genomic_DNA"/>
</dbReference>
<organism evidence="3 4">
    <name type="scientific">Marinobacter maroccanus</name>
    <dbReference type="NCBI Taxonomy" id="2055143"/>
    <lineage>
        <taxon>Bacteria</taxon>
        <taxon>Pseudomonadati</taxon>
        <taxon>Pseudomonadota</taxon>
        <taxon>Gammaproteobacteria</taxon>
        <taxon>Pseudomonadales</taxon>
        <taxon>Marinobacteraceae</taxon>
        <taxon>Marinobacter</taxon>
    </lineage>
</organism>
<evidence type="ECO:0000313" key="3">
    <source>
        <dbReference type="EMBL" id="PPI83330.1"/>
    </source>
</evidence>
<dbReference type="Gene3D" id="3.30.420.10">
    <property type="entry name" value="Ribonuclease H-like superfamily/Ribonuclease H"/>
    <property type="match status" value="1"/>
</dbReference>
<comment type="caution">
    <text evidence="3">The sequence shown here is derived from an EMBL/GenBank/DDBJ whole genome shotgun (WGS) entry which is preliminary data.</text>
</comment>